<dbReference type="InterPro" id="IPR023352">
    <property type="entry name" value="MAPEG-like_dom_sf"/>
</dbReference>
<dbReference type="Gene3D" id="1.20.120.550">
    <property type="entry name" value="Membrane associated eicosanoid/glutathione metabolism-like domain"/>
    <property type="match status" value="1"/>
</dbReference>
<keyword evidence="7" id="KW-1185">Reference proteome</keyword>
<protein>
    <submittedName>
        <fullName evidence="6">Uncharacterized protein</fullName>
    </submittedName>
</protein>
<evidence type="ECO:0000256" key="5">
    <source>
        <dbReference type="SAM" id="Phobius"/>
    </source>
</evidence>
<gene>
    <name evidence="6" type="ORF">OIDMADRAFT_110951</name>
</gene>
<accession>A0A0C3HGN7</accession>
<evidence type="ECO:0000256" key="2">
    <source>
        <dbReference type="ARBA" id="ARBA00022692"/>
    </source>
</evidence>
<name>A0A0C3HGN7_OIDMZ</name>
<dbReference type="PANTHER" id="PTHR10250">
    <property type="entry name" value="MICROSOMAL GLUTATHIONE S-TRANSFERASE"/>
    <property type="match status" value="1"/>
</dbReference>
<keyword evidence="4 5" id="KW-0472">Membrane</keyword>
<feature type="transmembrane region" description="Helical" evidence="5">
    <location>
        <begin position="77"/>
        <end position="100"/>
    </location>
</feature>
<feature type="transmembrane region" description="Helical" evidence="5">
    <location>
        <begin position="12"/>
        <end position="29"/>
    </location>
</feature>
<dbReference type="HOGENOM" id="CLU_110291_1_2_1"/>
<reference evidence="6 7" key="1">
    <citation type="submission" date="2014-04" db="EMBL/GenBank/DDBJ databases">
        <authorList>
            <consortium name="DOE Joint Genome Institute"/>
            <person name="Kuo A."/>
            <person name="Martino E."/>
            <person name="Perotto S."/>
            <person name="Kohler A."/>
            <person name="Nagy L.G."/>
            <person name="Floudas D."/>
            <person name="Copeland A."/>
            <person name="Barry K.W."/>
            <person name="Cichocki N."/>
            <person name="Veneault-Fourrey C."/>
            <person name="LaButti K."/>
            <person name="Lindquist E.A."/>
            <person name="Lipzen A."/>
            <person name="Lundell T."/>
            <person name="Morin E."/>
            <person name="Murat C."/>
            <person name="Sun H."/>
            <person name="Tunlid A."/>
            <person name="Henrissat B."/>
            <person name="Grigoriev I.V."/>
            <person name="Hibbett D.S."/>
            <person name="Martin F."/>
            <person name="Nordberg H.P."/>
            <person name="Cantor M.N."/>
            <person name="Hua S.X."/>
        </authorList>
    </citation>
    <scope>NUCLEOTIDE SEQUENCE [LARGE SCALE GENOMIC DNA]</scope>
    <source>
        <strain evidence="6 7">Zn</strain>
    </source>
</reference>
<dbReference type="OrthoDB" id="410651at2759"/>
<dbReference type="InParanoid" id="A0A0C3HGN7"/>
<dbReference type="PANTHER" id="PTHR10250:SF26">
    <property type="entry name" value="GLUTATHIONE S-TRANSFERASE 3, MITOCHONDRIAL"/>
    <property type="match status" value="1"/>
</dbReference>
<reference evidence="7" key="2">
    <citation type="submission" date="2015-01" db="EMBL/GenBank/DDBJ databases">
        <title>Evolutionary Origins and Diversification of the Mycorrhizal Mutualists.</title>
        <authorList>
            <consortium name="DOE Joint Genome Institute"/>
            <consortium name="Mycorrhizal Genomics Consortium"/>
            <person name="Kohler A."/>
            <person name="Kuo A."/>
            <person name="Nagy L.G."/>
            <person name="Floudas D."/>
            <person name="Copeland A."/>
            <person name="Barry K.W."/>
            <person name="Cichocki N."/>
            <person name="Veneault-Fourrey C."/>
            <person name="LaButti K."/>
            <person name="Lindquist E.A."/>
            <person name="Lipzen A."/>
            <person name="Lundell T."/>
            <person name="Morin E."/>
            <person name="Murat C."/>
            <person name="Riley R."/>
            <person name="Ohm R."/>
            <person name="Sun H."/>
            <person name="Tunlid A."/>
            <person name="Henrissat B."/>
            <person name="Grigoriev I.V."/>
            <person name="Hibbett D.S."/>
            <person name="Martin F."/>
        </authorList>
    </citation>
    <scope>NUCLEOTIDE SEQUENCE [LARGE SCALE GENOMIC DNA]</scope>
    <source>
        <strain evidence="7">Zn</strain>
    </source>
</reference>
<keyword evidence="2 5" id="KW-0812">Transmembrane</keyword>
<dbReference type="GO" id="GO:0016020">
    <property type="term" value="C:membrane"/>
    <property type="evidence" value="ECO:0007669"/>
    <property type="project" value="UniProtKB-SubCell"/>
</dbReference>
<evidence type="ECO:0000256" key="3">
    <source>
        <dbReference type="ARBA" id="ARBA00022989"/>
    </source>
</evidence>
<keyword evidence="3 5" id="KW-1133">Transmembrane helix</keyword>
<dbReference type="GO" id="GO:0004364">
    <property type="term" value="F:glutathione transferase activity"/>
    <property type="evidence" value="ECO:0007669"/>
    <property type="project" value="TreeGrafter"/>
</dbReference>
<dbReference type="GO" id="GO:0004602">
    <property type="term" value="F:glutathione peroxidase activity"/>
    <property type="evidence" value="ECO:0007669"/>
    <property type="project" value="TreeGrafter"/>
</dbReference>
<dbReference type="GO" id="GO:0005635">
    <property type="term" value="C:nuclear envelope"/>
    <property type="evidence" value="ECO:0007669"/>
    <property type="project" value="TreeGrafter"/>
</dbReference>
<dbReference type="GO" id="GO:0005783">
    <property type="term" value="C:endoplasmic reticulum"/>
    <property type="evidence" value="ECO:0007669"/>
    <property type="project" value="TreeGrafter"/>
</dbReference>
<sequence>MATFTLDPNYGYVLLAATSTFLVNYAHSMNTGRMRKLAKVPYPGCYAPDSRTDPEAFKFNCAQRSHANFTENQPSMLAALLLAGLRFPVAAAAMGFGWSLGRYLYMTGYTRGDAGGKGRYQGIFFQVFQIGLVLMAGYNGVMMVLQK</sequence>
<evidence type="ECO:0000256" key="1">
    <source>
        <dbReference type="ARBA" id="ARBA00004141"/>
    </source>
</evidence>
<evidence type="ECO:0000313" key="7">
    <source>
        <dbReference type="Proteomes" id="UP000054321"/>
    </source>
</evidence>
<dbReference type="Pfam" id="PF01124">
    <property type="entry name" value="MAPEG"/>
    <property type="match status" value="1"/>
</dbReference>
<dbReference type="Proteomes" id="UP000054321">
    <property type="component" value="Unassembled WGS sequence"/>
</dbReference>
<feature type="transmembrane region" description="Helical" evidence="5">
    <location>
        <begin position="120"/>
        <end position="145"/>
    </location>
</feature>
<dbReference type="AlphaFoldDB" id="A0A0C3HGN7"/>
<dbReference type="InterPro" id="IPR001129">
    <property type="entry name" value="Membr-assoc_MAPEG"/>
</dbReference>
<dbReference type="EMBL" id="KN832870">
    <property type="protein sequence ID" value="KIN07366.1"/>
    <property type="molecule type" value="Genomic_DNA"/>
</dbReference>
<organism evidence="6 7">
    <name type="scientific">Oidiodendron maius (strain Zn)</name>
    <dbReference type="NCBI Taxonomy" id="913774"/>
    <lineage>
        <taxon>Eukaryota</taxon>
        <taxon>Fungi</taxon>
        <taxon>Dikarya</taxon>
        <taxon>Ascomycota</taxon>
        <taxon>Pezizomycotina</taxon>
        <taxon>Leotiomycetes</taxon>
        <taxon>Leotiomycetes incertae sedis</taxon>
        <taxon>Myxotrichaceae</taxon>
        <taxon>Oidiodendron</taxon>
    </lineage>
</organism>
<dbReference type="InterPro" id="IPR050997">
    <property type="entry name" value="MAPEG"/>
</dbReference>
<evidence type="ECO:0000313" key="6">
    <source>
        <dbReference type="EMBL" id="KIN07366.1"/>
    </source>
</evidence>
<dbReference type="SUPFAM" id="SSF161084">
    <property type="entry name" value="MAPEG domain-like"/>
    <property type="match status" value="1"/>
</dbReference>
<dbReference type="STRING" id="913774.A0A0C3HGN7"/>
<proteinExistence type="predicted"/>
<comment type="subcellular location">
    <subcellularLocation>
        <location evidence="1">Membrane</location>
        <topology evidence="1">Multi-pass membrane protein</topology>
    </subcellularLocation>
</comment>
<evidence type="ECO:0000256" key="4">
    <source>
        <dbReference type="ARBA" id="ARBA00023136"/>
    </source>
</evidence>